<evidence type="ECO:0000313" key="3">
    <source>
        <dbReference type="EMBL" id="GGW90217.1"/>
    </source>
</evidence>
<feature type="region of interest" description="Disordered" evidence="1">
    <location>
        <begin position="316"/>
        <end position="335"/>
    </location>
</feature>
<feature type="compositionally biased region" description="Polar residues" evidence="1">
    <location>
        <begin position="326"/>
        <end position="335"/>
    </location>
</feature>
<dbReference type="GO" id="GO:0004222">
    <property type="term" value="F:metalloendopeptidase activity"/>
    <property type="evidence" value="ECO:0007669"/>
    <property type="project" value="TreeGrafter"/>
</dbReference>
<dbReference type="SUPFAM" id="SSF51261">
    <property type="entry name" value="Duplicated hybrid motif"/>
    <property type="match status" value="1"/>
</dbReference>
<evidence type="ECO:0000259" key="2">
    <source>
        <dbReference type="Pfam" id="PF01551"/>
    </source>
</evidence>
<name>A0A918JMQ5_9BURK</name>
<dbReference type="FunFam" id="2.70.70.10:FF:000006">
    <property type="entry name" value="M23 family peptidase"/>
    <property type="match status" value="1"/>
</dbReference>
<dbReference type="InterPro" id="IPR050570">
    <property type="entry name" value="Cell_wall_metabolism_enzyme"/>
</dbReference>
<comment type="caution">
    <text evidence="3">The sequence shown here is derived from an EMBL/GenBank/DDBJ whole genome shotgun (WGS) entry which is preliminary data.</text>
</comment>
<gene>
    <name evidence="3" type="ORF">GCM10011450_20550</name>
</gene>
<keyword evidence="4" id="KW-1185">Reference proteome</keyword>
<proteinExistence type="predicted"/>
<reference evidence="3" key="1">
    <citation type="journal article" date="2014" name="Int. J. Syst. Evol. Microbiol.">
        <title>Complete genome sequence of Corynebacterium casei LMG S-19264T (=DSM 44701T), isolated from a smear-ripened cheese.</title>
        <authorList>
            <consortium name="US DOE Joint Genome Institute (JGI-PGF)"/>
            <person name="Walter F."/>
            <person name="Albersmeier A."/>
            <person name="Kalinowski J."/>
            <person name="Ruckert C."/>
        </authorList>
    </citation>
    <scope>NUCLEOTIDE SEQUENCE</scope>
    <source>
        <strain evidence="3">KCTC 23732</strain>
    </source>
</reference>
<feature type="domain" description="M23ase beta-sheet core" evidence="2">
    <location>
        <begin position="184"/>
        <end position="278"/>
    </location>
</feature>
<dbReference type="RefSeq" id="WP_189385409.1">
    <property type="nucleotide sequence ID" value="NZ_BAABFY010000050.1"/>
</dbReference>
<dbReference type="AlphaFoldDB" id="A0A918JMQ5"/>
<protein>
    <recommendedName>
        <fullName evidence="2">M23ase beta-sheet core domain-containing protein</fullName>
    </recommendedName>
</protein>
<evidence type="ECO:0000313" key="4">
    <source>
        <dbReference type="Proteomes" id="UP000608345"/>
    </source>
</evidence>
<dbReference type="CDD" id="cd12797">
    <property type="entry name" value="M23_peptidase"/>
    <property type="match status" value="1"/>
</dbReference>
<dbReference type="PANTHER" id="PTHR21666:SF270">
    <property type="entry name" value="MUREIN HYDROLASE ACTIVATOR ENVC"/>
    <property type="match status" value="1"/>
</dbReference>
<dbReference type="InterPro" id="IPR011055">
    <property type="entry name" value="Dup_hybrid_motif"/>
</dbReference>
<dbReference type="PANTHER" id="PTHR21666">
    <property type="entry name" value="PEPTIDASE-RELATED"/>
    <property type="match status" value="1"/>
</dbReference>
<dbReference type="EMBL" id="BMYS01000015">
    <property type="protein sequence ID" value="GGW90217.1"/>
    <property type="molecule type" value="Genomic_DNA"/>
</dbReference>
<organism evidence="3 4">
    <name type="scientific">Advenella faeciporci</name>
    <dbReference type="NCBI Taxonomy" id="797535"/>
    <lineage>
        <taxon>Bacteria</taxon>
        <taxon>Pseudomonadati</taxon>
        <taxon>Pseudomonadota</taxon>
        <taxon>Betaproteobacteria</taxon>
        <taxon>Burkholderiales</taxon>
        <taxon>Alcaligenaceae</taxon>
    </lineage>
</organism>
<reference evidence="3" key="2">
    <citation type="submission" date="2020-09" db="EMBL/GenBank/DDBJ databases">
        <authorList>
            <person name="Sun Q."/>
            <person name="Kim S."/>
        </authorList>
    </citation>
    <scope>NUCLEOTIDE SEQUENCE</scope>
    <source>
        <strain evidence="3">KCTC 23732</strain>
    </source>
</reference>
<sequence length="335" mass="35481">MSVLVLGIAVASGAMLERYWGVQSLNQENNSHLATNVQPSTRDEALIRNSVNFMATQVGELRARVESLEKLGTRVAGTAGLLKSPEAAAILPTAKESDESFSFEEDLISNDTIMSAEEIGRELDMLKQQISMQNDGFRTMELLLNTRNADRSRIPSALPVSMTAARISSAYGWRRHPVSKKYHLHSGTDFAAPTGTPIYAASAGIVVDAGYNGAYGNSIDVDHGNGVVTRYAHASKLLVKKGDLVSKKQIIGRVGSTGRSTGAHLHFEVRVNDNPVDPLMFLKQTSTKPATAVAENSLLETVSKASAAVIGAQLGSGGKAGASLPSGVTSGTGMR</sequence>
<accession>A0A918JMQ5</accession>
<dbReference type="Pfam" id="PF01551">
    <property type="entry name" value="Peptidase_M23"/>
    <property type="match status" value="1"/>
</dbReference>
<dbReference type="InterPro" id="IPR016047">
    <property type="entry name" value="M23ase_b-sheet_dom"/>
</dbReference>
<dbReference type="Gene3D" id="2.70.70.10">
    <property type="entry name" value="Glucose Permease (Domain IIA)"/>
    <property type="match status" value="1"/>
</dbReference>
<dbReference type="Proteomes" id="UP000608345">
    <property type="component" value="Unassembled WGS sequence"/>
</dbReference>
<evidence type="ECO:0000256" key="1">
    <source>
        <dbReference type="SAM" id="MobiDB-lite"/>
    </source>
</evidence>